<dbReference type="Pfam" id="PF03141">
    <property type="entry name" value="Methyltransf_29"/>
    <property type="match status" value="1"/>
</dbReference>
<evidence type="ECO:0000256" key="7">
    <source>
        <dbReference type="ARBA" id="ARBA00022989"/>
    </source>
</evidence>
<comment type="subcellular location">
    <subcellularLocation>
        <location evidence="1">Golgi apparatus membrane</location>
        <topology evidence="1">Single-pass type II membrane protein</topology>
    </subcellularLocation>
    <subcellularLocation>
        <location evidence="10">Membrane</location>
        <topology evidence="10">Single-pass type II membrane protein</topology>
    </subcellularLocation>
</comment>
<dbReference type="GO" id="GO:0005768">
    <property type="term" value="C:endosome"/>
    <property type="evidence" value="ECO:0007669"/>
    <property type="project" value="TreeGrafter"/>
</dbReference>
<keyword evidence="6 10" id="KW-0735">Signal-anchor</keyword>
<sequence>MLNFSKNNLNNEGRIRTVLDVGCGVASFRAYLLSFNIIAIYVAPNDVHPNQIQFSLEKGIPTYLGVLGTKRLPYPSRSFELAHCSHCRINWLQRDGILILELDRLLKPGGYFAYSSSEAYAQCEEDLKIWREMSTLVERICWKIVAKRNQTIIWVKPLTNECYQERKPGTQSPVCRSDDDPDTAWHPIYIWHLRLTMFKNDEVTCLSSICLKLHGEPDLDWELNTTRLLYDTVEQHGFGNSRAN</sequence>
<dbReference type="PANTHER" id="PTHR10108">
    <property type="entry name" value="SAM-DEPENDENT METHYLTRANSFERASE"/>
    <property type="match status" value="1"/>
</dbReference>
<reference evidence="11 12" key="1">
    <citation type="journal article" date="2020" name="IScience">
        <title>Genome Sequencing of the Endangered Kingdonia uniflora (Circaeasteraceae, Ranunculales) Reveals Potential Mechanisms of Evolutionary Specialization.</title>
        <authorList>
            <person name="Sun Y."/>
            <person name="Deng T."/>
            <person name="Zhang A."/>
            <person name="Moore M.J."/>
            <person name="Landis J.B."/>
            <person name="Lin N."/>
            <person name="Zhang H."/>
            <person name="Zhang X."/>
            <person name="Huang J."/>
            <person name="Zhang X."/>
            <person name="Sun H."/>
            <person name="Wang H."/>
        </authorList>
    </citation>
    <scope>NUCLEOTIDE SEQUENCE [LARGE SCALE GENOMIC DNA]</scope>
    <source>
        <strain evidence="11">TB1705</strain>
        <tissue evidence="11">Leaf</tissue>
    </source>
</reference>
<organism evidence="11 12">
    <name type="scientific">Kingdonia uniflora</name>
    <dbReference type="NCBI Taxonomy" id="39325"/>
    <lineage>
        <taxon>Eukaryota</taxon>
        <taxon>Viridiplantae</taxon>
        <taxon>Streptophyta</taxon>
        <taxon>Embryophyta</taxon>
        <taxon>Tracheophyta</taxon>
        <taxon>Spermatophyta</taxon>
        <taxon>Magnoliopsida</taxon>
        <taxon>Ranunculales</taxon>
        <taxon>Circaeasteraceae</taxon>
        <taxon>Kingdonia</taxon>
    </lineage>
</organism>
<evidence type="ECO:0000313" key="11">
    <source>
        <dbReference type="EMBL" id="KAF6162788.1"/>
    </source>
</evidence>
<comment type="similarity">
    <text evidence="2 10">Belongs to the methyltransferase superfamily.</text>
</comment>
<keyword evidence="12" id="KW-1185">Reference proteome</keyword>
<name>A0A7J7N7B0_9MAGN</name>
<keyword evidence="4 10" id="KW-0808">Transferase</keyword>
<evidence type="ECO:0000256" key="8">
    <source>
        <dbReference type="ARBA" id="ARBA00023136"/>
    </source>
</evidence>
<dbReference type="GO" id="GO:0008168">
    <property type="term" value="F:methyltransferase activity"/>
    <property type="evidence" value="ECO:0007669"/>
    <property type="project" value="UniProtKB-UniRule"/>
</dbReference>
<accession>A0A7J7N7B0</accession>
<keyword evidence="9 10" id="KW-0325">Glycoprotein</keyword>
<evidence type="ECO:0000256" key="2">
    <source>
        <dbReference type="ARBA" id="ARBA00008361"/>
    </source>
</evidence>
<dbReference type="InterPro" id="IPR029063">
    <property type="entry name" value="SAM-dependent_MTases_sf"/>
</dbReference>
<dbReference type="Proteomes" id="UP000541444">
    <property type="component" value="Unassembled WGS sequence"/>
</dbReference>
<dbReference type="GO" id="GO:0005802">
    <property type="term" value="C:trans-Golgi network"/>
    <property type="evidence" value="ECO:0007669"/>
    <property type="project" value="TreeGrafter"/>
</dbReference>
<dbReference type="GO" id="GO:0000139">
    <property type="term" value="C:Golgi membrane"/>
    <property type="evidence" value="ECO:0007669"/>
    <property type="project" value="UniProtKB-SubCell"/>
</dbReference>
<dbReference type="CDD" id="cd02440">
    <property type="entry name" value="AdoMet_MTases"/>
    <property type="match status" value="1"/>
</dbReference>
<dbReference type="InterPro" id="IPR004159">
    <property type="entry name" value="Put_SAM_MeTrfase"/>
</dbReference>
<keyword evidence="3 10" id="KW-0489">Methyltransferase</keyword>
<dbReference type="PANTHER" id="PTHR10108:SF1120">
    <property type="entry name" value="METHYLTRANSFERASE PMT8-RELATED"/>
    <property type="match status" value="1"/>
</dbReference>
<evidence type="ECO:0000256" key="1">
    <source>
        <dbReference type="ARBA" id="ARBA00004323"/>
    </source>
</evidence>
<evidence type="ECO:0000256" key="5">
    <source>
        <dbReference type="ARBA" id="ARBA00022692"/>
    </source>
</evidence>
<keyword evidence="7" id="KW-1133">Transmembrane helix</keyword>
<keyword evidence="8" id="KW-0472">Membrane</keyword>
<proteinExistence type="inferred from homology"/>
<comment type="caution">
    <text evidence="11">The sequence shown here is derived from an EMBL/GenBank/DDBJ whole genome shotgun (WGS) entry which is preliminary data.</text>
</comment>
<dbReference type="OrthoDB" id="2013972at2759"/>
<evidence type="ECO:0000256" key="3">
    <source>
        <dbReference type="ARBA" id="ARBA00022603"/>
    </source>
</evidence>
<evidence type="ECO:0000256" key="9">
    <source>
        <dbReference type="ARBA" id="ARBA00023180"/>
    </source>
</evidence>
<evidence type="ECO:0000313" key="12">
    <source>
        <dbReference type="Proteomes" id="UP000541444"/>
    </source>
</evidence>
<gene>
    <name evidence="11" type="ORF">GIB67_029057</name>
</gene>
<dbReference type="AlphaFoldDB" id="A0A7J7N7B0"/>
<protein>
    <recommendedName>
        <fullName evidence="10">Methyltransferase</fullName>
        <ecNumber evidence="10">2.1.1.-</ecNumber>
    </recommendedName>
</protein>
<dbReference type="FunFam" id="3.40.50.150:FF:000043">
    <property type="entry name" value="probable methyltransferase PMT3"/>
    <property type="match status" value="1"/>
</dbReference>
<dbReference type="SUPFAM" id="SSF53335">
    <property type="entry name" value="S-adenosyl-L-methionine-dependent methyltransferases"/>
    <property type="match status" value="1"/>
</dbReference>
<dbReference type="GO" id="GO:0032259">
    <property type="term" value="P:methylation"/>
    <property type="evidence" value="ECO:0007669"/>
    <property type="project" value="UniProtKB-KW"/>
</dbReference>
<keyword evidence="5" id="KW-0812">Transmembrane</keyword>
<dbReference type="EC" id="2.1.1.-" evidence="10"/>
<evidence type="ECO:0000256" key="6">
    <source>
        <dbReference type="ARBA" id="ARBA00022968"/>
    </source>
</evidence>
<dbReference type="EMBL" id="JACGCM010001011">
    <property type="protein sequence ID" value="KAF6162788.1"/>
    <property type="molecule type" value="Genomic_DNA"/>
</dbReference>
<evidence type="ECO:0000256" key="10">
    <source>
        <dbReference type="RuleBase" id="RU366043"/>
    </source>
</evidence>
<dbReference type="Gene3D" id="3.40.50.150">
    <property type="entry name" value="Vaccinia Virus protein VP39"/>
    <property type="match status" value="1"/>
</dbReference>
<evidence type="ECO:0000256" key="4">
    <source>
        <dbReference type="ARBA" id="ARBA00022679"/>
    </source>
</evidence>